<reference evidence="1 2" key="1">
    <citation type="journal article" date="2018" name="PLoS Genet.">
        <title>Population sequencing reveals clonal diversity and ancestral inbreeding in the grapevine cultivar Chardonnay.</title>
        <authorList>
            <person name="Roach M.J."/>
            <person name="Johnson D.L."/>
            <person name="Bohlmann J."/>
            <person name="van Vuuren H.J."/>
            <person name="Jones S.J."/>
            <person name="Pretorius I.S."/>
            <person name="Schmidt S.A."/>
            <person name="Borneman A.R."/>
        </authorList>
    </citation>
    <scope>NUCLEOTIDE SEQUENCE [LARGE SCALE GENOMIC DNA]</scope>
    <source>
        <strain evidence="2">cv. Chardonnay</strain>
        <tissue evidence="1">Leaf</tissue>
    </source>
</reference>
<evidence type="ECO:0000313" key="1">
    <source>
        <dbReference type="EMBL" id="RVW33901.1"/>
    </source>
</evidence>
<protein>
    <submittedName>
        <fullName evidence="1">Uncharacterized protein</fullName>
    </submittedName>
</protein>
<gene>
    <name evidence="1" type="ORF">CK203_082931</name>
</gene>
<evidence type="ECO:0000313" key="2">
    <source>
        <dbReference type="Proteomes" id="UP000288805"/>
    </source>
</evidence>
<comment type="caution">
    <text evidence="1">The sequence shown here is derived from an EMBL/GenBank/DDBJ whole genome shotgun (WGS) entry which is preliminary data.</text>
</comment>
<sequence>MIMRSLQRRFARHLMGFPHVDFGSLVQALYGIEEGIARGLWPDSFPSYSKRKKPTIGQRLGDINAISAAKSRPPRYY</sequence>
<organism evidence="1 2">
    <name type="scientific">Vitis vinifera</name>
    <name type="common">Grape</name>
    <dbReference type="NCBI Taxonomy" id="29760"/>
    <lineage>
        <taxon>Eukaryota</taxon>
        <taxon>Viridiplantae</taxon>
        <taxon>Streptophyta</taxon>
        <taxon>Embryophyta</taxon>
        <taxon>Tracheophyta</taxon>
        <taxon>Spermatophyta</taxon>
        <taxon>Magnoliopsida</taxon>
        <taxon>eudicotyledons</taxon>
        <taxon>Gunneridae</taxon>
        <taxon>Pentapetalae</taxon>
        <taxon>rosids</taxon>
        <taxon>Vitales</taxon>
        <taxon>Vitaceae</taxon>
        <taxon>Viteae</taxon>
        <taxon>Vitis</taxon>
    </lineage>
</organism>
<accession>A0A438DER0</accession>
<proteinExistence type="predicted"/>
<name>A0A438DER0_VITVI</name>
<dbReference type="EMBL" id="QGNW01001662">
    <property type="protein sequence ID" value="RVW33901.1"/>
    <property type="molecule type" value="Genomic_DNA"/>
</dbReference>
<dbReference type="Proteomes" id="UP000288805">
    <property type="component" value="Unassembled WGS sequence"/>
</dbReference>
<dbReference type="AlphaFoldDB" id="A0A438DER0"/>